<keyword evidence="4" id="KW-1185">Reference proteome</keyword>
<dbReference type="Gene3D" id="3.30.70.270">
    <property type="match status" value="1"/>
</dbReference>
<dbReference type="InterPro" id="IPR000160">
    <property type="entry name" value="GGDEF_dom"/>
</dbReference>
<accession>A0A6N7IZY3</accession>
<feature type="domain" description="GGDEF" evidence="2">
    <location>
        <begin position="4"/>
        <end position="42"/>
    </location>
</feature>
<evidence type="ECO:0000256" key="1">
    <source>
        <dbReference type="SAM" id="MobiDB-lite"/>
    </source>
</evidence>
<reference evidence="3" key="1">
    <citation type="journal article" date="2020" name="Appl. Environ. Microbiol.">
        <title>Medium-Chain Fatty Acid Synthesis by 'Candidatus Weimeria bifida' gen. nov., sp. nov., and 'Candidatus Pseudoramibacter fermentans' sp. nov.</title>
        <authorList>
            <person name="Scarborough M.J."/>
            <person name="Myers K.S."/>
            <person name="Donohue T.J."/>
            <person name="Noguera D.R."/>
        </authorList>
    </citation>
    <scope>NUCLEOTIDE SEQUENCE</scope>
    <source>
        <strain evidence="3">LCO1.1</strain>
    </source>
</reference>
<name>A0A6N7IZY3_9FIRM</name>
<feature type="region of interest" description="Disordered" evidence="1">
    <location>
        <begin position="1"/>
        <end position="20"/>
    </location>
</feature>
<evidence type="ECO:0000313" key="3">
    <source>
        <dbReference type="EMBL" id="MQN01917.1"/>
    </source>
</evidence>
<dbReference type="AlphaFoldDB" id="A0A6N7IZY3"/>
<dbReference type="EMBL" id="VOGC01000007">
    <property type="protein sequence ID" value="MQN01917.1"/>
    <property type="molecule type" value="Genomic_DNA"/>
</dbReference>
<dbReference type="Pfam" id="PF00990">
    <property type="entry name" value="GGDEF"/>
    <property type="match status" value="1"/>
</dbReference>
<comment type="caution">
    <text evidence="3">The sequence shown here is derived from an EMBL/GenBank/DDBJ whole genome shotgun (WGS) entry which is preliminary data.</text>
</comment>
<protein>
    <submittedName>
        <fullName evidence="3">GGDEF domain-containing protein</fullName>
    </submittedName>
</protein>
<evidence type="ECO:0000259" key="2">
    <source>
        <dbReference type="Pfam" id="PF00990"/>
    </source>
</evidence>
<proteinExistence type="predicted"/>
<dbReference type="InterPro" id="IPR043128">
    <property type="entry name" value="Rev_trsase/Diguanyl_cyclase"/>
</dbReference>
<organism evidence="3 4">
    <name type="scientific">Candidatus Weimeria bifida</name>
    <dbReference type="NCBI Taxonomy" id="2599074"/>
    <lineage>
        <taxon>Bacteria</taxon>
        <taxon>Bacillati</taxon>
        <taxon>Bacillota</taxon>
        <taxon>Clostridia</taxon>
        <taxon>Lachnospirales</taxon>
        <taxon>Lachnospiraceae</taxon>
        <taxon>Candidatus Weimeria</taxon>
    </lineage>
</organism>
<sequence>MPYDLDVSIGTSIARPTDRNDPEYFVKEADKRMYEEKQSITNLPLDKFQ</sequence>
<dbReference type="Proteomes" id="UP000460257">
    <property type="component" value="Unassembled WGS sequence"/>
</dbReference>
<evidence type="ECO:0000313" key="4">
    <source>
        <dbReference type="Proteomes" id="UP000460257"/>
    </source>
</evidence>
<gene>
    <name evidence="3" type="ORF">FRC54_08415</name>
</gene>